<name>A0ABX4R9L2_9PROT</name>
<evidence type="ECO:0000313" key="3">
    <source>
        <dbReference type="Proteomes" id="UP000233365"/>
    </source>
</evidence>
<keyword evidence="1" id="KW-0472">Membrane</keyword>
<feature type="transmembrane region" description="Helical" evidence="1">
    <location>
        <begin position="52"/>
        <end position="73"/>
    </location>
</feature>
<evidence type="ECO:0000256" key="1">
    <source>
        <dbReference type="SAM" id="Phobius"/>
    </source>
</evidence>
<dbReference type="Proteomes" id="UP000233365">
    <property type="component" value="Unassembled WGS sequence"/>
</dbReference>
<organism evidence="2 3">
    <name type="scientific">Thalassospira povalilytica</name>
    <dbReference type="NCBI Taxonomy" id="732237"/>
    <lineage>
        <taxon>Bacteria</taxon>
        <taxon>Pseudomonadati</taxon>
        <taxon>Pseudomonadota</taxon>
        <taxon>Alphaproteobacteria</taxon>
        <taxon>Rhodospirillales</taxon>
        <taxon>Thalassospiraceae</taxon>
        <taxon>Thalassospira</taxon>
    </lineage>
</organism>
<comment type="caution">
    <text evidence="2">The sequence shown here is derived from an EMBL/GenBank/DDBJ whole genome shotgun (WGS) entry which is preliminary data.</text>
</comment>
<protein>
    <submittedName>
        <fullName evidence="2">Uncharacterized protein</fullName>
    </submittedName>
</protein>
<gene>
    <name evidence="2" type="ORF">CU041_04485</name>
</gene>
<evidence type="ECO:0000313" key="2">
    <source>
        <dbReference type="EMBL" id="PKR50834.1"/>
    </source>
</evidence>
<reference evidence="2 3" key="1">
    <citation type="submission" date="2017-11" db="EMBL/GenBank/DDBJ databases">
        <title>Biodiversity and function of Thalassospira species in the particle-attached aromatic-hydrocarbon-degrading consortia from the surface seawater of the China South Sea.</title>
        <authorList>
            <person name="Dong C."/>
            <person name="Liu R."/>
            <person name="Shao Z."/>
        </authorList>
    </citation>
    <scope>NUCLEOTIDE SEQUENCE [LARGE SCALE GENOMIC DNA]</scope>
    <source>
        <strain evidence="2 3">139Z-12</strain>
    </source>
</reference>
<accession>A0ABX4R9L2</accession>
<dbReference type="RefSeq" id="WP_101245957.1">
    <property type="nucleotide sequence ID" value="NZ_PGTS01000002.1"/>
</dbReference>
<feature type="transmembrane region" description="Helical" evidence="1">
    <location>
        <begin position="79"/>
        <end position="104"/>
    </location>
</feature>
<keyword evidence="1" id="KW-1133">Transmembrane helix</keyword>
<sequence>MGNDREDMIQFDKSELNELVDAQNEILWKFSRQVDEWANNYANMPVARRPSWIGIILIALAILLDLNIVQFISLKSEGFTQLIFVTGMIALGLGAFLEAALTLVQHRVDKKRREDIEELLKEARKNEDKWFSRIVGR</sequence>
<dbReference type="EMBL" id="PGTS01000002">
    <property type="protein sequence ID" value="PKR50834.1"/>
    <property type="molecule type" value="Genomic_DNA"/>
</dbReference>
<keyword evidence="1" id="KW-0812">Transmembrane</keyword>
<keyword evidence="3" id="KW-1185">Reference proteome</keyword>
<proteinExistence type="predicted"/>